<dbReference type="GO" id="GO:0005789">
    <property type="term" value="C:endoplasmic reticulum membrane"/>
    <property type="evidence" value="ECO:0007669"/>
    <property type="project" value="UniProtKB-SubCell"/>
</dbReference>
<keyword evidence="7" id="KW-0503">Monooxygenase</keyword>
<evidence type="ECO:0000256" key="8">
    <source>
        <dbReference type="ARBA" id="ARBA00023136"/>
    </source>
</evidence>
<dbReference type="InterPro" id="IPR002401">
    <property type="entry name" value="Cyt_P450_E_grp-I"/>
</dbReference>
<dbReference type="PRINTS" id="PR00463">
    <property type="entry name" value="EP450I"/>
</dbReference>
<keyword evidence="7" id="KW-0560">Oxidoreductase</keyword>
<dbReference type="GO" id="GO:0016705">
    <property type="term" value="F:oxidoreductase activity, acting on paired donors, with incorporation or reduction of molecular oxygen"/>
    <property type="evidence" value="ECO:0007669"/>
    <property type="project" value="InterPro"/>
</dbReference>
<dbReference type="OrthoDB" id="1470350at2759"/>
<proteinExistence type="inferred from homology"/>
<gene>
    <name evidence="9" type="primary">CYP4V2</name>
    <name evidence="9" type="ORF">NPIL_335631</name>
</gene>
<keyword evidence="6" id="KW-0408">Iron</keyword>
<evidence type="ECO:0000256" key="6">
    <source>
        <dbReference type="ARBA" id="ARBA00023004"/>
    </source>
</evidence>
<keyword evidence="10" id="KW-1185">Reference proteome</keyword>
<comment type="cofactor">
    <cofactor evidence="1">
        <name>heme</name>
        <dbReference type="ChEBI" id="CHEBI:30413"/>
    </cofactor>
</comment>
<evidence type="ECO:0000313" key="10">
    <source>
        <dbReference type="Proteomes" id="UP000887013"/>
    </source>
</evidence>
<keyword evidence="4" id="KW-0479">Metal-binding</keyword>
<dbReference type="GO" id="GO:0020037">
    <property type="term" value="F:heme binding"/>
    <property type="evidence" value="ECO:0007669"/>
    <property type="project" value="InterPro"/>
</dbReference>
<protein>
    <submittedName>
        <fullName evidence="9">Cytochrome P450 4V2</fullName>
    </submittedName>
</protein>
<comment type="caution">
    <text evidence="9">The sequence shown here is derived from an EMBL/GenBank/DDBJ whole genome shotgun (WGS) entry which is preliminary data.</text>
</comment>
<sequence length="352" mass="42006">MLFRYSLWRQKYSQLIPGNDIGFFNVFGDLKVIFIYLTSNFKLDIHHFVVFLTRRWVEQHKNQQLFCIWLFYDPIVFLIKADAIREFLKERKIIEKNWVFDKMKLLVGEGLLTSPVEKWKPRRKLLLPCFSHAMLREYLTVFNNHSKKFVKFLEKETKQEFFIAQKYFTLLTLDIICDTMFGFSTQTLERDDVKYVTAVIRLSSGYREGLQHVKLLQDLANSVFEEKKKLYFDKSKKDLKGKRKALIDVLLQLHLETQELSKEDVMEELMTFLFAGLETTAAALMWVFLFNGLHPEVQRKIQEELDKVFGDDRERYATEDDLNDLSYLSRVLRVRLLNNSPNKYFKTSECFL</sequence>
<keyword evidence="5" id="KW-0256">Endoplasmic reticulum</keyword>
<dbReference type="Proteomes" id="UP000887013">
    <property type="component" value="Unassembled WGS sequence"/>
</dbReference>
<dbReference type="InterPro" id="IPR036396">
    <property type="entry name" value="Cyt_P450_sf"/>
</dbReference>
<evidence type="ECO:0000256" key="4">
    <source>
        <dbReference type="ARBA" id="ARBA00022617"/>
    </source>
</evidence>
<comment type="similarity">
    <text evidence="3">Belongs to the cytochrome P450 family.</text>
</comment>
<dbReference type="PANTHER" id="PTHR24291">
    <property type="entry name" value="CYTOCHROME P450 FAMILY 4"/>
    <property type="match status" value="1"/>
</dbReference>
<dbReference type="PANTHER" id="PTHR24291:SF189">
    <property type="entry name" value="CYTOCHROME P450 4C3-RELATED"/>
    <property type="match status" value="1"/>
</dbReference>
<reference evidence="9" key="1">
    <citation type="submission" date="2020-08" db="EMBL/GenBank/DDBJ databases">
        <title>Multicomponent nature underlies the extraordinary mechanical properties of spider dragline silk.</title>
        <authorList>
            <person name="Kono N."/>
            <person name="Nakamura H."/>
            <person name="Mori M."/>
            <person name="Yoshida Y."/>
            <person name="Ohtoshi R."/>
            <person name="Malay A.D."/>
            <person name="Moran D.A.P."/>
            <person name="Tomita M."/>
            <person name="Numata K."/>
            <person name="Arakawa K."/>
        </authorList>
    </citation>
    <scope>NUCLEOTIDE SEQUENCE</scope>
</reference>
<organism evidence="9 10">
    <name type="scientific">Nephila pilipes</name>
    <name type="common">Giant wood spider</name>
    <name type="synonym">Nephila maculata</name>
    <dbReference type="NCBI Taxonomy" id="299642"/>
    <lineage>
        <taxon>Eukaryota</taxon>
        <taxon>Metazoa</taxon>
        <taxon>Ecdysozoa</taxon>
        <taxon>Arthropoda</taxon>
        <taxon>Chelicerata</taxon>
        <taxon>Arachnida</taxon>
        <taxon>Araneae</taxon>
        <taxon>Araneomorphae</taxon>
        <taxon>Entelegynae</taxon>
        <taxon>Araneoidea</taxon>
        <taxon>Nephilidae</taxon>
        <taxon>Nephila</taxon>
    </lineage>
</organism>
<dbReference type="SUPFAM" id="SSF48264">
    <property type="entry name" value="Cytochrome P450"/>
    <property type="match status" value="1"/>
</dbReference>
<evidence type="ECO:0000256" key="3">
    <source>
        <dbReference type="ARBA" id="ARBA00010617"/>
    </source>
</evidence>
<dbReference type="EMBL" id="BMAW01064846">
    <property type="protein sequence ID" value="GFT47452.1"/>
    <property type="molecule type" value="Genomic_DNA"/>
</dbReference>
<evidence type="ECO:0000256" key="1">
    <source>
        <dbReference type="ARBA" id="ARBA00001971"/>
    </source>
</evidence>
<comment type="subcellular location">
    <subcellularLocation>
        <location evidence="2">Endoplasmic reticulum membrane</location>
    </subcellularLocation>
</comment>
<evidence type="ECO:0000313" key="9">
    <source>
        <dbReference type="EMBL" id="GFT47452.1"/>
    </source>
</evidence>
<keyword evidence="8" id="KW-0472">Membrane</keyword>
<name>A0A8X6P4R7_NEPPI</name>
<dbReference type="GO" id="GO:0004497">
    <property type="term" value="F:monooxygenase activity"/>
    <property type="evidence" value="ECO:0007669"/>
    <property type="project" value="UniProtKB-KW"/>
</dbReference>
<evidence type="ECO:0000256" key="7">
    <source>
        <dbReference type="ARBA" id="ARBA00023033"/>
    </source>
</evidence>
<evidence type="ECO:0000256" key="2">
    <source>
        <dbReference type="ARBA" id="ARBA00004586"/>
    </source>
</evidence>
<evidence type="ECO:0000256" key="5">
    <source>
        <dbReference type="ARBA" id="ARBA00022824"/>
    </source>
</evidence>
<dbReference type="InterPro" id="IPR050196">
    <property type="entry name" value="Cytochrome_P450_Monoox"/>
</dbReference>
<dbReference type="GO" id="GO:0005506">
    <property type="term" value="F:iron ion binding"/>
    <property type="evidence" value="ECO:0007669"/>
    <property type="project" value="InterPro"/>
</dbReference>
<accession>A0A8X6P4R7</accession>
<dbReference type="InterPro" id="IPR001128">
    <property type="entry name" value="Cyt_P450"/>
</dbReference>
<dbReference type="Pfam" id="PF00067">
    <property type="entry name" value="p450"/>
    <property type="match status" value="1"/>
</dbReference>
<dbReference type="Gene3D" id="1.10.630.10">
    <property type="entry name" value="Cytochrome P450"/>
    <property type="match status" value="1"/>
</dbReference>
<dbReference type="AlphaFoldDB" id="A0A8X6P4R7"/>
<keyword evidence="4" id="KW-0349">Heme</keyword>